<accession>A0A0X3TZ17</accession>
<reference evidence="2" key="1">
    <citation type="submission" date="2015-12" db="EMBL/GenBank/DDBJ databases">
        <authorList>
            <person name="Zhang G."/>
            <person name="Stingl U."/>
        </authorList>
    </citation>
    <scope>NUCLEOTIDE SEQUENCE [LARGE SCALE GENOMIC DNA]</scope>
    <source>
        <strain evidence="2">ZGT108</strain>
    </source>
</reference>
<protein>
    <submittedName>
        <fullName evidence="1">Uncharacterized protein</fullName>
    </submittedName>
</protein>
<keyword evidence="2" id="KW-1185">Reference proteome</keyword>
<name>A0A0X3TZ17_9RHOB</name>
<dbReference type="EMBL" id="LQBP01000002">
    <property type="protein sequence ID" value="KUJ81015.1"/>
    <property type="molecule type" value="Genomic_DNA"/>
</dbReference>
<dbReference type="Proteomes" id="UP000053690">
    <property type="component" value="Unassembled WGS sequence"/>
</dbReference>
<proteinExistence type="predicted"/>
<comment type="caution">
    <text evidence="1">The sequence shown here is derived from an EMBL/GenBank/DDBJ whole genome shotgun (WGS) entry which is preliminary data.</text>
</comment>
<gene>
    <name evidence="1" type="ORF">AVO44_03840</name>
</gene>
<dbReference type="STRING" id="1685378.AVO44_03840"/>
<sequence>MRDVTTEERKIFARFSPEMKRLREQALNLEEMILEGFSSQQAASSKQKTKTTLQSLDLMVQTLAALEEVFERLAVQAEPNLQTAIQKIKLQSLRDRLEYPEEQHLQAEKG</sequence>
<evidence type="ECO:0000313" key="1">
    <source>
        <dbReference type="EMBL" id="KUJ81015.1"/>
    </source>
</evidence>
<dbReference type="AlphaFoldDB" id="A0A0X3TZ17"/>
<organism evidence="1 2">
    <name type="scientific">Ruegeria profundi</name>
    <dbReference type="NCBI Taxonomy" id="1685378"/>
    <lineage>
        <taxon>Bacteria</taxon>
        <taxon>Pseudomonadati</taxon>
        <taxon>Pseudomonadota</taxon>
        <taxon>Alphaproteobacteria</taxon>
        <taxon>Rhodobacterales</taxon>
        <taxon>Roseobacteraceae</taxon>
        <taxon>Ruegeria</taxon>
    </lineage>
</organism>
<evidence type="ECO:0000313" key="2">
    <source>
        <dbReference type="Proteomes" id="UP000053690"/>
    </source>
</evidence>